<dbReference type="Proteomes" id="UP000612893">
    <property type="component" value="Unassembled WGS sequence"/>
</dbReference>
<dbReference type="Gene3D" id="3.10.105.10">
    <property type="entry name" value="Dipeptide-binding Protein, Domain 3"/>
    <property type="match status" value="1"/>
</dbReference>
<organism evidence="7 8">
    <name type="scientific">Candidatus Nephthysia bennettiae</name>
    <dbReference type="NCBI Taxonomy" id="3127016"/>
    <lineage>
        <taxon>Bacteria</taxon>
        <taxon>Bacillati</taxon>
        <taxon>Candidatus Dormiibacterota</taxon>
        <taxon>Candidatus Dormibacteria</taxon>
        <taxon>Candidatus Dormibacterales</taxon>
        <taxon>Candidatus Dormibacteraceae</taxon>
        <taxon>Candidatus Nephthysia</taxon>
    </lineage>
</organism>
<protein>
    <submittedName>
        <fullName evidence="7">Peptide ABC transporter substrate-binding protein</fullName>
    </submittedName>
</protein>
<feature type="region of interest" description="Disordered" evidence="4">
    <location>
        <begin position="486"/>
        <end position="505"/>
    </location>
</feature>
<dbReference type="SUPFAM" id="SSF53850">
    <property type="entry name" value="Periplasmic binding protein-like II"/>
    <property type="match status" value="1"/>
</dbReference>
<dbReference type="GO" id="GO:0015833">
    <property type="term" value="P:peptide transport"/>
    <property type="evidence" value="ECO:0007669"/>
    <property type="project" value="TreeGrafter"/>
</dbReference>
<dbReference type="GO" id="GO:0042597">
    <property type="term" value="C:periplasmic space"/>
    <property type="evidence" value="ECO:0007669"/>
    <property type="project" value="UniProtKB-ARBA"/>
</dbReference>
<comment type="similarity">
    <text evidence="1">Belongs to the bacterial solute-binding protein 5 family.</text>
</comment>
<proteinExistence type="inferred from homology"/>
<dbReference type="GO" id="GO:1904680">
    <property type="term" value="F:peptide transmembrane transporter activity"/>
    <property type="evidence" value="ECO:0007669"/>
    <property type="project" value="TreeGrafter"/>
</dbReference>
<evidence type="ECO:0000313" key="7">
    <source>
        <dbReference type="EMBL" id="MBJ7601470.1"/>
    </source>
</evidence>
<comment type="caution">
    <text evidence="7">The sequence shown here is derived from an EMBL/GenBank/DDBJ whole genome shotgun (WGS) entry which is preliminary data.</text>
</comment>
<gene>
    <name evidence="7" type="ORF">JF922_25770</name>
</gene>
<dbReference type="InterPro" id="IPR039424">
    <property type="entry name" value="SBP_5"/>
</dbReference>
<dbReference type="Gene3D" id="3.90.76.10">
    <property type="entry name" value="Dipeptide-binding Protein, Domain 1"/>
    <property type="match status" value="1"/>
</dbReference>
<name>A0A934KG23_9BACT</name>
<evidence type="ECO:0000259" key="6">
    <source>
        <dbReference type="Pfam" id="PF00496"/>
    </source>
</evidence>
<evidence type="ECO:0000313" key="8">
    <source>
        <dbReference type="Proteomes" id="UP000612893"/>
    </source>
</evidence>
<evidence type="ECO:0000256" key="2">
    <source>
        <dbReference type="ARBA" id="ARBA00022448"/>
    </source>
</evidence>
<dbReference type="InterPro" id="IPR000914">
    <property type="entry name" value="SBP_5_dom"/>
</dbReference>
<dbReference type="PROSITE" id="PS51257">
    <property type="entry name" value="PROKAR_LIPOPROTEIN"/>
    <property type="match status" value="1"/>
</dbReference>
<sequence length="584" mass="62303">MLARRLTGAALLWLGLAACSAGAPSPGGGAAAGLPAVASPAAYQPRPAPHRGGTITVGTWQFPSSFSPYFSSQAAATPVQNALFDGLLATDQKLQWYGDLAGDVPTVENGGVRQVGAGMDVTYQLRPGLRWSDGQPLTSDDAVFTYRTITGPAAATGFGQDGYDRISGVEAREEGGFVVHFRTLYPAYRSLFPAILPRHRLGQVSAAQLVQDGYWRKPDVASGPFTLVQAGEDRLTLTRNEQYGQGRQGMALLGHTAYADRIVFRAYPTRQALLAAAKAGDVQAASDLSERELTTVARLTGVRVTLASALQYEQVSFNQAPVDSSVGGPPPWAGDPAVLQALDLALDRPALEGGPLHNRSPLAGSPVSPLLDWAYASDVGATRYDLEAARRTLDADGWTAGADGIRTKNGRQLAFALTSTQDQLLRTNEEEILAAGWRKLGVAVSVQNYSSQALFADFAHDGVLARGLYQAAIWAWITPPDPDSEFDTLHSSRMPAAGSTSGQNYSRCRSSAVDQALAQGRSTLVTSQRATAYRAFQHAYADAHCEMPLYRRLAIGVTSPRLQNFVLNPGPAGSTWNLADWWLA</sequence>
<dbReference type="PANTHER" id="PTHR30290">
    <property type="entry name" value="PERIPLASMIC BINDING COMPONENT OF ABC TRANSPORTER"/>
    <property type="match status" value="1"/>
</dbReference>
<dbReference type="PANTHER" id="PTHR30290:SF9">
    <property type="entry name" value="OLIGOPEPTIDE-BINDING PROTEIN APPA"/>
    <property type="match status" value="1"/>
</dbReference>
<feature type="chain" id="PRO_5037044884" evidence="5">
    <location>
        <begin position="24"/>
        <end position="584"/>
    </location>
</feature>
<dbReference type="PIRSF" id="PIRSF002741">
    <property type="entry name" value="MppA"/>
    <property type="match status" value="1"/>
</dbReference>
<accession>A0A934KG23</accession>
<evidence type="ECO:0000256" key="1">
    <source>
        <dbReference type="ARBA" id="ARBA00005695"/>
    </source>
</evidence>
<dbReference type="CDD" id="cd08513">
    <property type="entry name" value="PBP2_thermophilic_Hb8_like"/>
    <property type="match status" value="1"/>
</dbReference>
<dbReference type="EMBL" id="JAEKNR010000246">
    <property type="protein sequence ID" value="MBJ7601470.1"/>
    <property type="molecule type" value="Genomic_DNA"/>
</dbReference>
<dbReference type="Gene3D" id="3.40.190.10">
    <property type="entry name" value="Periplasmic binding protein-like II"/>
    <property type="match status" value="1"/>
</dbReference>
<dbReference type="InterPro" id="IPR030678">
    <property type="entry name" value="Peptide/Ni-bd"/>
</dbReference>
<keyword evidence="8" id="KW-1185">Reference proteome</keyword>
<feature type="domain" description="Solute-binding protein family 5" evidence="6">
    <location>
        <begin position="120"/>
        <end position="490"/>
    </location>
</feature>
<keyword evidence="3 5" id="KW-0732">Signal</keyword>
<dbReference type="AlphaFoldDB" id="A0A934KG23"/>
<evidence type="ECO:0000256" key="5">
    <source>
        <dbReference type="SAM" id="SignalP"/>
    </source>
</evidence>
<dbReference type="Pfam" id="PF00496">
    <property type="entry name" value="SBP_bac_5"/>
    <property type="match status" value="1"/>
</dbReference>
<evidence type="ECO:0000256" key="4">
    <source>
        <dbReference type="SAM" id="MobiDB-lite"/>
    </source>
</evidence>
<feature type="signal peptide" evidence="5">
    <location>
        <begin position="1"/>
        <end position="23"/>
    </location>
</feature>
<evidence type="ECO:0000256" key="3">
    <source>
        <dbReference type="ARBA" id="ARBA00022729"/>
    </source>
</evidence>
<dbReference type="RefSeq" id="WP_338205712.1">
    <property type="nucleotide sequence ID" value="NZ_JAEKNR010000246.1"/>
</dbReference>
<dbReference type="GO" id="GO:0043190">
    <property type="term" value="C:ATP-binding cassette (ABC) transporter complex"/>
    <property type="evidence" value="ECO:0007669"/>
    <property type="project" value="InterPro"/>
</dbReference>
<reference evidence="7" key="1">
    <citation type="submission" date="2020-10" db="EMBL/GenBank/DDBJ databases">
        <title>Ca. Dormibacterota MAGs.</title>
        <authorList>
            <person name="Montgomery K."/>
        </authorList>
    </citation>
    <scope>NUCLEOTIDE SEQUENCE [LARGE SCALE GENOMIC DNA]</scope>
    <source>
        <strain evidence="7">SC8812_S17_10</strain>
    </source>
</reference>
<keyword evidence="2" id="KW-0813">Transport</keyword>